<evidence type="ECO:0000256" key="1">
    <source>
        <dbReference type="ARBA" id="ARBA00009199"/>
    </source>
</evidence>
<evidence type="ECO:0000313" key="4">
    <source>
        <dbReference type="Proteomes" id="UP000278222"/>
    </source>
</evidence>
<reference evidence="3 4" key="1">
    <citation type="submission" date="2018-11" db="EMBL/GenBank/DDBJ databases">
        <title>Genomic Encyclopedia of Type Strains, Phase IV (KMG-IV): sequencing the most valuable type-strain genomes for metagenomic binning, comparative biology and taxonomic classification.</title>
        <authorList>
            <person name="Goeker M."/>
        </authorList>
    </citation>
    <scope>NUCLEOTIDE SEQUENCE [LARGE SCALE GENOMIC DNA]</scope>
    <source>
        <strain evidence="3 4">DSM 5900</strain>
    </source>
</reference>
<comment type="similarity">
    <text evidence="1">Belongs to the amidase family.</text>
</comment>
<protein>
    <submittedName>
        <fullName evidence="3">Amidase</fullName>
    </submittedName>
</protein>
<name>A0A3N1LJW4_9PROT</name>
<evidence type="ECO:0000259" key="2">
    <source>
        <dbReference type="Pfam" id="PF01425"/>
    </source>
</evidence>
<gene>
    <name evidence="3" type="ORF">EDC65_3160</name>
</gene>
<evidence type="ECO:0000313" key="3">
    <source>
        <dbReference type="EMBL" id="ROP91294.1"/>
    </source>
</evidence>
<comment type="caution">
    <text evidence="3">The sequence shown here is derived from an EMBL/GenBank/DDBJ whole genome shotgun (WGS) entry which is preliminary data.</text>
</comment>
<dbReference type="PROSITE" id="PS00571">
    <property type="entry name" value="AMIDASES"/>
    <property type="match status" value="1"/>
</dbReference>
<dbReference type="AlphaFoldDB" id="A0A3N1LJW4"/>
<dbReference type="PANTHER" id="PTHR11895:SF7">
    <property type="entry name" value="GLUTAMYL-TRNA(GLN) AMIDOTRANSFERASE SUBUNIT A, MITOCHONDRIAL"/>
    <property type="match status" value="1"/>
</dbReference>
<dbReference type="GO" id="GO:0003824">
    <property type="term" value="F:catalytic activity"/>
    <property type="evidence" value="ECO:0007669"/>
    <property type="project" value="InterPro"/>
</dbReference>
<dbReference type="InterPro" id="IPR023631">
    <property type="entry name" value="Amidase_dom"/>
</dbReference>
<dbReference type="EMBL" id="RJKX01000014">
    <property type="protein sequence ID" value="ROP91294.1"/>
    <property type="molecule type" value="Genomic_DNA"/>
</dbReference>
<dbReference type="SUPFAM" id="SSF75304">
    <property type="entry name" value="Amidase signature (AS) enzymes"/>
    <property type="match status" value="1"/>
</dbReference>
<sequence>MPHADDALDLDAIGQADLVRRKEVSPAELVEAAIARIERVNPQVNAVVIKTYERARAAAAGPLDGPFAGVPFLLKDIACEEEGVPLRGASTFGGDYVPTADNELVRRYRAAGLLFLGHTNAPELGIGPTTEPRLYGPARNPWDRERSTGGSSGGAAAAVATGMVAAAHGNDAGGSIRIPAACCGLFGMKPTRARNPVAPHFGDIIVGIAADHVLSRSVRDSAALLDVTAGPTLGDPYWAPPLARAFAEEVGADPRRLRIAFSTRSPIGTPIDPDCVRATEETARLLESLGHTVEEADPAVDGEAFWRAFTAVIAAGVGWALAGLERRVGREATPDDLEPFVWGFTRRAREQTAPQFLLALQDMQRHAREMAGFFVEHDVWLTPTLGSPAVPLGTFSLQQGGDAMAMRRQMNVFAPFTWMSNASGQPAMSVPAGWNEAGLPLSDHFVGRFGDEATLFRLAAQIEAARPWAGRRPPIHA</sequence>
<dbReference type="PANTHER" id="PTHR11895">
    <property type="entry name" value="TRANSAMIDASE"/>
    <property type="match status" value="1"/>
</dbReference>
<accession>A0A3N1LJW4</accession>
<dbReference type="Pfam" id="PF01425">
    <property type="entry name" value="Amidase"/>
    <property type="match status" value="1"/>
</dbReference>
<dbReference type="InterPro" id="IPR036928">
    <property type="entry name" value="AS_sf"/>
</dbReference>
<feature type="domain" description="Amidase" evidence="2">
    <location>
        <begin position="28"/>
        <end position="455"/>
    </location>
</feature>
<organism evidence="3 4">
    <name type="scientific">Stella humosa</name>
    <dbReference type="NCBI Taxonomy" id="94"/>
    <lineage>
        <taxon>Bacteria</taxon>
        <taxon>Pseudomonadati</taxon>
        <taxon>Pseudomonadota</taxon>
        <taxon>Alphaproteobacteria</taxon>
        <taxon>Rhodospirillales</taxon>
        <taxon>Stellaceae</taxon>
        <taxon>Stella</taxon>
    </lineage>
</organism>
<dbReference type="Proteomes" id="UP000278222">
    <property type="component" value="Unassembled WGS sequence"/>
</dbReference>
<dbReference type="RefSeq" id="WP_123691055.1">
    <property type="nucleotide sequence ID" value="NZ_AP019700.1"/>
</dbReference>
<dbReference type="InterPro" id="IPR000120">
    <property type="entry name" value="Amidase"/>
</dbReference>
<dbReference type="Gene3D" id="3.90.1300.10">
    <property type="entry name" value="Amidase signature (AS) domain"/>
    <property type="match status" value="1"/>
</dbReference>
<dbReference type="InterPro" id="IPR020556">
    <property type="entry name" value="Amidase_CS"/>
</dbReference>
<keyword evidence="4" id="KW-1185">Reference proteome</keyword>
<dbReference type="OrthoDB" id="9811471at2"/>
<proteinExistence type="inferred from homology"/>